<dbReference type="Gene3D" id="2.160.20.70">
    <property type="match status" value="1"/>
</dbReference>
<dbReference type="InterPro" id="IPR016098">
    <property type="entry name" value="CAP/MinC_C"/>
</dbReference>
<evidence type="ECO:0000313" key="11">
    <source>
        <dbReference type="Proteomes" id="UP000054859"/>
    </source>
</evidence>
<dbReference type="PANTHER" id="PTHR34108:SF1">
    <property type="entry name" value="SEPTUM SITE-DETERMINING PROTEIN MINC"/>
    <property type="match status" value="1"/>
</dbReference>
<dbReference type="SUPFAM" id="SSF63848">
    <property type="entry name" value="Cell-division inhibitor MinC, C-terminal domain"/>
    <property type="match status" value="1"/>
</dbReference>
<dbReference type="Gene3D" id="3.30.70.260">
    <property type="match status" value="1"/>
</dbReference>
<name>A0A0W0R2B0_9GAMM</name>
<dbReference type="AlphaFoldDB" id="A0A0W0R2B0"/>
<evidence type="ECO:0000256" key="1">
    <source>
        <dbReference type="ARBA" id="ARBA00006291"/>
    </source>
</evidence>
<feature type="domain" description="Septum formation inhibitor MinC N-terminal" evidence="8">
    <location>
        <begin position="29"/>
        <end position="99"/>
    </location>
</feature>
<dbReference type="InterPro" id="IPR007874">
    <property type="entry name" value="MinC_N"/>
</dbReference>
<dbReference type="EMBL" id="LNKA01000010">
    <property type="protein sequence ID" value="KTC65115.1"/>
    <property type="molecule type" value="Genomic_DNA"/>
</dbReference>
<comment type="subunit">
    <text evidence="6">Interacts with MinD and FtsZ.</text>
</comment>
<evidence type="ECO:0000256" key="3">
    <source>
        <dbReference type="ARBA" id="ARBA00023210"/>
    </source>
</evidence>
<evidence type="ECO:0000313" key="12">
    <source>
        <dbReference type="Proteomes" id="UP000281170"/>
    </source>
</evidence>
<comment type="function">
    <text evidence="5 6">Cell division inhibitor that blocks the formation of polar Z ring septums. Rapidly oscillates between the poles of the cell to destabilize FtsZ filaments that have formed before they mature into polar Z rings. Prevents FtsZ polymerization.</text>
</comment>
<evidence type="ECO:0000313" key="10">
    <source>
        <dbReference type="EMBL" id="VEH85365.1"/>
    </source>
</evidence>
<reference evidence="9 11" key="1">
    <citation type="submission" date="2015-11" db="EMBL/GenBank/DDBJ databases">
        <title>Identification of large and diverse effector repertoires of 38 Legionella species.</title>
        <authorList>
            <person name="Burstein D."/>
            <person name="Amaro F."/>
            <person name="Zusman T."/>
            <person name="Lifshitz Z."/>
            <person name="Cohen O."/>
            <person name="Gilbert J.A."/>
            <person name="Pupko T."/>
            <person name="Shuman H.A."/>
            <person name="Segal G."/>
        </authorList>
    </citation>
    <scope>NUCLEOTIDE SEQUENCE [LARGE SCALE GENOMIC DNA]</scope>
    <source>
        <strain evidence="9 11">1762-AUS-E</strain>
    </source>
</reference>
<keyword evidence="2 6" id="KW-0132">Cell division</keyword>
<dbReference type="InterPro" id="IPR005526">
    <property type="entry name" value="Septum_form_inhib_MinC_C"/>
</dbReference>
<dbReference type="Pfam" id="PF03775">
    <property type="entry name" value="MinC_C"/>
    <property type="match status" value="1"/>
</dbReference>
<dbReference type="EMBL" id="LR134422">
    <property type="protein sequence ID" value="VEH85365.1"/>
    <property type="molecule type" value="Genomic_DNA"/>
</dbReference>
<dbReference type="Pfam" id="PF05209">
    <property type="entry name" value="MinC_N"/>
    <property type="match status" value="1"/>
</dbReference>
<dbReference type="Proteomes" id="UP000054859">
    <property type="component" value="Unassembled WGS sequence"/>
</dbReference>
<protein>
    <recommendedName>
        <fullName evidence="6">Probable septum site-determining protein MinC</fullName>
    </recommendedName>
</protein>
<gene>
    <name evidence="6 10" type="primary">minC</name>
    <name evidence="9" type="ORF">Lade_1638</name>
    <name evidence="10" type="ORF">NCTC12735_00992</name>
</gene>
<feature type="domain" description="Septum formation inhibitor MinC C-terminal" evidence="7">
    <location>
        <begin position="151"/>
        <end position="248"/>
    </location>
</feature>
<dbReference type="PATRIC" id="fig|45056.6.peg.1689"/>
<dbReference type="InterPro" id="IPR013033">
    <property type="entry name" value="MinC"/>
</dbReference>
<dbReference type="PANTHER" id="PTHR34108">
    <property type="entry name" value="SEPTUM SITE-DETERMINING PROTEIN MINC"/>
    <property type="match status" value="1"/>
</dbReference>
<keyword evidence="11" id="KW-1185">Reference proteome</keyword>
<dbReference type="KEGG" id="ladl:NCTC12735_00992"/>
<evidence type="ECO:0000259" key="8">
    <source>
        <dbReference type="Pfam" id="PF05209"/>
    </source>
</evidence>
<dbReference type="GO" id="GO:1901891">
    <property type="term" value="P:regulation of cell septum assembly"/>
    <property type="evidence" value="ECO:0007669"/>
    <property type="project" value="InterPro"/>
</dbReference>
<keyword evidence="3 6" id="KW-0717">Septation</keyword>
<keyword evidence="10" id="KW-0614">Plasmid</keyword>
<dbReference type="GO" id="GO:0000902">
    <property type="term" value="P:cell morphogenesis"/>
    <property type="evidence" value="ECO:0007669"/>
    <property type="project" value="InterPro"/>
</dbReference>
<dbReference type="NCBIfam" id="TIGR01222">
    <property type="entry name" value="minC"/>
    <property type="match status" value="1"/>
</dbReference>
<proteinExistence type="inferred from homology"/>
<comment type="similarity">
    <text evidence="1 6">Belongs to the MinC family.</text>
</comment>
<sequence length="250" mass="27253">MLVYTQGNSKTISVHIAVMTENVLKTQAFKLKGRLYTLTVISLLNADSFSFAQQLEEIVTQAPKLFANTPVVLDCSAIKNDEFDLGLLCKIIRNQGLIPVGLQGANAKLEKLAHHFGLAILKASAAQDKKIIEKRTEPKINNSTILKSKLLNTPVRSGQQVVSKTDLIINASVSPGAELLADGNIHVYGVLRGRALAGIAGDKQARIFCQSLDAELVSIAGFYRLSDAIEKINGPCQVYIQDDRIQIERL</sequence>
<dbReference type="STRING" id="45056.Lade_1638"/>
<accession>A0A0W0R2B0</accession>
<dbReference type="GO" id="GO:0051302">
    <property type="term" value="P:regulation of cell division"/>
    <property type="evidence" value="ECO:0007669"/>
    <property type="project" value="InterPro"/>
</dbReference>
<organism evidence="9 11">
    <name type="scientific">Legionella adelaidensis</name>
    <dbReference type="NCBI Taxonomy" id="45056"/>
    <lineage>
        <taxon>Bacteria</taxon>
        <taxon>Pseudomonadati</taxon>
        <taxon>Pseudomonadota</taxon>
        <taxon>Gammaproteobacteria</taxon>
        <taxon>Legionellales</taxon>
        <taxon>Legionellaceae</taxon>
        <taxon>Legionella</taxon>
    </lineage>
</organism>
<evidence type="ECO:0000256" key="2">
    <source>
        <dbReference type="ARBA" id="ARBA00022618"/>
    </source>
</evidence>
<dbReference type="Proteomes" id="UP000281170">
    <property type="component" value="Plasmid 13"/>
</dbReference>
<evidence type="ECO:0000313" key="9">
    <source>
        <dbReference type="EMBL" id="KTC65115.1"/>
    </source>
</evidence>
<dbReference type="InterPro" id="IPR036145">
    <property type="entry name" value="MinC_C_sf"/>
</dbReference>
<evidence type="ECO:0000256" key="4">
    <source>
        <dbReference type="ARBA" id="ARBA00023306"/>
    </source>
</evidence>
<evidence type="ECO:0000256" key="6">
    <source>
        <dbReference type="HAMAP-Rule" id="MF_00267"/>
    </source>
</evidence>
<geneLocation type="plasmid" evidence="10 12">
    <name>13</name>
</geneLocation>
<dbReference type="GO" id="GO:0000917">
    <property type="term" value="P:division septum assembly"/>
    <property type="evidence" value="ECO:0007669"/>
    <property type="project" value="UniProtKB-KW"/>
</dbReference>
<evidence type="ECO:0000259" key="7">
    <source>
        <dbReference type="Pfam" id="PF03775"/>
    </source>
</evidence>
<evidence type="ECO:0000256" key="5">
    <source>
        <dbReference type="ARBA" id="ARBA00025606"/>
    </source>
</evidence>
<reference evidence="10 12" key="2">
    <citation type="submission" date="2018-12" db="EMBL/GenBank/DDBJ databases">
        <authorList>
            <consortium name="Pathogen Informatics"/>
        </authorList>
    </citation>
    <scope>NUCLEOTIDE SEQUENCE [LARGE SCALE GENOMIC DNA]</scope>
    <source>
        <strain evidence="10 12">NCTC12735</strain>
        <plasmid evidence="12">13</plasmid>
    </source>
</reference>
<keyword evidence="4 6" id="KW-0131">Cell cycle</keyword>
<dbReference type="HAMAP" id="MF_00267">
    <property type="entry name" value="MinC"/>
    <property type="match status" value="1"/>
</dbReference>